<comment type="caution">
    <text evidence="1">The sequence shown here is derived from an EMBL/GenBank/DDBJ whole genome shotgun (WGS) entry which is preliminary data.</text>
</comment>
<accession>A0A9W8B4K2</accession>
<name>A0A9W8B4K2_9FUNG</name>
<proteinExistence type="predicted"/>
<reference evidence="1" key="1">
    <citation type="submission" date="2022-07" db="EMBL/GenBank/DDBJ databases">
        <title>Phylogenomic reconstructions and comparative analyses of Kickxellomycotina fungi.</title>
        <authorList>
            <person name="Reynolds N.K."/>
            <person name="Stajich J.E."/>
            <person name="Barry K."/>
            <person name="Grigoriev I.V."/>
            <person name="Crous P."/>
            <person name="Smith M.E."/>
        </authorList>
    </citation>
    <scope>NUCLEOTIDE SEQUENCE</scope>
    <source>
        <strain evidence="1">RSA 567</strain>
    </source>
</reference>
<organism evidence="1 2">
    <name type="scientific">Dimargaris verticillata</name>
    <dbReference type="NCBI Taxonomy" id="2761393"/>
    <lineage>
        <taxon>Eukaryota</taxon>
        <taxon>Fungi</taxon>
        <taxon>Fungi incertae sedis</taxon>
        <taxon>Zoopagomycota</taxon>
        <taxon>Kickxellomycotina</taxon>
        <taxon>Dimargaritomycetes</taxon>
        <taxon>Dimargaritales</taxon>
        <taxon>Dimargaritaceae</taxon>
        <taxon>Dimargaris</taxon>
    </lineage>
</organism>
<evidence type="ECO:0000313" key="1">
    <source>
        <dbReference type="EMBL" id="KAJ1983265.1"/>
    </source>
</evidence>
<sequence length="147" mass="16228">MPSPFPGIWDTIMGRSSSTKSYPVYEPALKSIEEDANQIIKQLTQDLDSCILSGQAQQLLSRINEICRSPDNSQQVHYIAYHLPNDNMLDVFEMPCLGPKGDVGDFLSADRFVTGSFQASPTGSAFVDLLAFTMTNFNLKSKTLTPC</sequence>
<gene>
    <name evidence="1" type="ORF">H4R34_001387</name>
</gene>
<dbReference type="AlphaFoldDB" id="A0A9W8B4K2"/>
<dbReference type="EMBL" id="JANBQB010000063">
    <property type="protein sequence ID" value="KAJ1983265.1"/>
    <property type="molecule type" value="Genomic_DNA"/>
</dbReference>
<evidence type="ECO:0000313" key="2">
    <source>
        <dbReference type="Proteomes" id="UP001151582"/>
    </source>
</evidence>
<protein>
    <submittedName>
        <fullName evidence="1">Uncharacterized protein</fullName>
    </submittedName>
</protein>
<keyword evidence="2" id="KW-1185">Reference proteome</keyword>
<dbReference type="Proteomes" id="UP001151582">
    <property type="component" value="Unassembled WGS sequence"/>
</dbReference>